<feature type="transmembrane region" description="Helical" evidence="1">
    <location>
        <begin position="16"/>
        <end position="37"/>
    </location>
</feature>
<sequence>MSLWSSTDRRRQRGDILLEALIGILLMAIIGLGLVYVTSRVAVSQKDMNLQSLAIAQLRDLLQRNGAGTDLCGGSHQISLPSIGTLNVTVTGCGTTANATVGGQALSGIASPLTLSVSNSALGGEVSVGATL</sequence>
<accession>A0A2W5CZP3</accession>
<dbReference type="Proteomes" id="UP000249198">
    <property type="component" value="Unassembled WGS sequence"/>
</dbReference>
<dbReference type="OrthoDB" id="8590950at2"/>
<reference evidence="3" key="2">
    <citation type="submission" date="2016-10" db="EMBL/GenBank/DDBJ databases">
        <authorList>
            <person name="de Groot N.N."/>
        </authorList>
    </citation>
    <scope>NUCLEOTIDE SEQUENCE [LARGE SCALE GENOMIC DNA]</scope>
    <source>
        <strain evidence="3">NRRL B-59562</strain>
    </source>
</reference>
<evidence type="ECO:0000313" key="4">
    <source>
        <dbReference type="Proteomes" id="UP000243778"/>
    </source>
</evidence>
<keyword evidence="1" id="KW-0472">Membrane</keyword>
<reference evidence="4" key="1">
    <citation type="submission" date="2016-10" db="EMBL/GenBank/DDBJ databases">
        <authorList>
            <person name="Varghese N."/>
            <person name="Submissions S."/>
        </authorList>
    </citation>
    <scope>NUCLEOTIDE SEQUENCE [LARGE SCALE GENOMIC DNA]</scope>
    <source>
        <strain evidence="4">NRRL B-59562</strain>
    </source>
</reference>
<protein>
    <submittedName>
        <fullName evidence="2">Uncharacterized protein</fullName>
    </submittedName>
</protein>
<keyword evidence="1" id="KW-1133">Transmembrane helix</keyword>
<keyword evidence="4" id="KW-1185">Reference proteome</keyword>
<organism evidence="2 5">
    <name type="scientific">Pseudomonas kuykendallii</name>
    <dbReference type="NCBI Taxonomy" id="1007099"/>
    <lineage>
        <taxon>Bacteria</taxon>
        <taxon>Pseudomonadati</taxon>
        <taxon>Pseudomonadota</taxon>
        <taxon>Gammaproteobacteria</taxon>
        <taxon>Pseudomonadales</taxon>
        <taxon>Pseudomonadaceae</taxon>
        <taxon>Pseudomonas</taxon>
    </lineage>
</organism>
<dbReference type="EMBL" id="FNNU01000002">
    <property type="protein sequence ID" value="SDW61975.1"/>
    <property type="molecule type" value="Genomic_DNA"/>
</dbReference>
<dbReference type="Proteomes" id="UP000243778">
    <property type="component" value="Unassembled WGS sequence"/>
</dbReference>
<accession>A0A1H2V0Z4</accession>
<evidence type="ECO:0000256" key="1">
    <source>
        <dbReference type="SAM" id="Phobius"/>
    </source>
</evidence>
<dbReference type="AlphaFoldDB" id="A0A2W5CZP3"/>
<name>A0A2W5CZP3_9PSED</name>
<evidence type="ECO:0000313" key="5">
    <source>
        <dbReference type="Proteomes" id="UP000249198"/>
    </source>
</evidence>
<evidence type="ECO:0000313" key="2">
    <source>
        <dbReference type="EMBL" id="PZP24881.1"/>
    </source>
</evidence>
<reference evidence="2 5" key="3">
    <citation type="submission" date="2017-08" db="EMBL/GenBank/DDBJ databases">
        <title>Infants hospitalized years apart are colonized by the same room-sourced microbial strains.</title>
        <authorList>
            <person name="Brooks B."/>
            <person name="Olm M.R."/>
            <person name="Firek B.A."/>
            <person name="Baker R."/>
            <person name="Thomas B.C."/>
            <person name="Morowitz M.J."/>
            <person name="Banfield J.F."/>
        </authorList>
    </citation>
    <scope>NUCLEOTIDE SEQUENCE [LARGE SCALE GENOMIC DNA]</scope>
    <source>
        <strain evidence="2">S2_009_000_R2_77</strain>
    </source>
</reference>
<dbReference type="RefSeq" id="WP_090225328.1">
    <property type="nucleotide sequence ID" value="NZ_FNNU01000002.1"/>
</dbReference>
<dbReference type="EMBL" id="QFOH01000007">
    <property type="protein sequence ID" value="PZP24881.1"/>
    <property type="molecule type" value="Genomic_DNA"/>
</dbReference>
<proteinExistence type="predicted"/>
<keyword evidence="1" id="KW-0812">Transmembrane</keyword>
<dbReference type="STRING" id="1007099.SAMN05216287_1083"/>
<evidence type="ECO:0000313" key="3">
    <source>
        <dbReference type="EMBL" id="SDW61975.1"/>
    </source>
</evidence>
<gene>
    <name evidence="2" type="ORF">DI599_06560</name>
    <name evidence="3" type="ORF">SAMN05216287_1083</name>
</gene>